<reference evidence="2 3" key="1">
    <citation type="submission" date="2023-05" db="EMBL/GenBank/DDBJ databases">
        <title>Sequencing and Assembly of Streptomyces sp. NP73.</title>
        <authorList>
            <person name="Konwar A.N."/>
            <person name="Saikia K."/>
            <person name="Thakur D."/>
        </authorList>
    </citation>
    <scope>NUCLEOTIDE SEQUENCE [LARGE SCALE GENOMIC DNA]</scope>
    <source>
        <strain evidence="2 3">NP73</strain>
    </source>
</reference>
<organism evidence="2 3">
    <name type="scientific">Streptomyces katrae</name>
    <dbReference type="NCBI Taxonomy" id="68223"/>
    <lineage>
        <taxon>Bacteria</taxon>
        <taxon>Bacillati</taxon>
        <taxon>Actinomycetota</taxon>
        <taxon>Actinomycetes</taxon>
        <taxon>Kitasatosporales</taxon>
        <taxon>Streptomycetaceae</taxon>
        <taxon>Streptomyces</taxon>
    </lineage>
</organism>
<dbReference type="Proteomes" id="UP001223390">
    <property type="component" value="Unassembled WGS sequence"/>
</dbReference>
<feature type="region of interest" description="Disordered" evidence="1">
    <location>
        <begin position="1"/>
        <end position="22"/>
    </location>
</feature>
<evidence type="ECO:0000256" key="1">
    <source>
        <dbReference type="SAM" id="MobiDB-lite"/>
    </source>
</evidence>
<dbReference type="RefSeq" id="WP_007262051.1">
    <property type="nucleotide sequence ID" value="NZ_JASITI010000007.1"/>
</dbReference>
<evidence type="ECO:0000313" key="2">
    <source>
        <dbReference type="EMBL" id="MDK9495655.1"/>
    </source>
</evidence>
<keyword evidence="3" id="KW-1185">Reference proteome</keyword>
<dbReference type="EMBL" id="JASITI010000007">
    <property type="protein sequence ID" value="MDK9495655.1"/>
    <property type="molecule type" value="Genomic_DNA"/>
</dbReference>
<name>A0ABT7GPY4_9ACTN</name>
<comment type="caution">
    <text evidence="2">The sequence shown here is derived from an EMBL/GenBank/DDBJ whole genome shotgun (WGS) entry which is preliminary data.</text>
</comment>
<accession>A0ABT7GPY4</accession>
<protein>
    <submittedName>
        <fullName evidence="2">Uncharacterized protein</fullName>
    </submittedName>
</protein>
<gene>
    <name evidence="2" type="ORF">QEZ40_006684</name>
</gene>
<proteinExistence type="predicted"/>
<sequence>MSSTSSDAPIYAQLVRERGDVPGQVRREAEEILRHLAQVMAWRPSSAGLPNWRPHQ</sequence>
<evidence type="ECO:0000313" key="3">
    <source>
        <dbReference type="Proteomes" id="UP001223390"/>
    </source>
</evidence>